<dbReference type="AlphaFoldDB" id="A0A1I5UX23"/>
<proteinExistence type="predicted"/>
<dbReference type="Pfam" id="PF22148">
    <property type="entry name" value="Fervidolysin_NPro-like"/>
    <property type="match status" value="1"/>
</dbReference>
<keyword evidence="1" id="KW-0732">Signal</keyword>
<feature type="domain" description="Fervidolysin-like N-terminal prodomain" evidence="2">
    <location>
        <begin position="59"/>
        <end position="120"/>
    </location>
</feature>
<evidence type="ECO:0000313" key="3">
    <source>
        <dbReference type="EMBL" id="SFP99805.1"/>
    </source>
</evidence>
<gene>
    <name evidence="3" type="ORF">SAMN05216234_1745</name>
</gene>
<dbReference type="RefSeq" id="WP_092914316.1">
    <property type="nucleotide sequence ID" value="NZ_FOXB01000074.1"/>
</dbReference>
<dbReference type="InterPro" id="IPR054399">
    <property type="entry name" value="Fervidolysin-like_N_prodom"/>
</dbReference>
<protein>
    <recommendedName>
        <fullName evidence="2">Fervidolysin-like N-terminal prodomain domain-containing protein</fullName>
    </recommendedName>
</protein>
<feature type="signal peptide" evidence="1">
    <location>
        <begin position="1"/>
        <end position="17"/>
    </location>
</feature>
<name>A0A1I5UX23_9BACT</name>
<accession>A0A1I5UX23</accession>
<sequence>MKKTALTLALVAQLSFATDSYFYFGDRKIDITPCQTEQILREGVKCYELLMVGSIVGVGDQIIVKTKEIKALESYAKELNASIIKPISKDMYLIKANDRTKTIDIANRLHEKEEIEYAQPDFVRKVGR</sequence>
<feature type="chain" id="PRO_5011578740" description="Fervidolysin-like N-terminal prodomain domain-containing protein" evidence="1">
    <location>
        <begin position="18"/>
        <end position="128"/>
    </location>
</feature>
<evidence type="ECO:0000259" key="2">
    <source>
        <dbReference type="Pfam" id="PF22148"/>
    </source>
</evidence>
<organism evidence="3 4">
    <name type="scientific">Hydrogenimonas thermophila</name>
    <dbReference type="NCBI Taxonomy" id="223786"/>
    <lineage>
        <taxon>Bacteria</taxon>
        <taxon>Pseudomonadati</taxon>
        <taxon>Campylobacterota</taxon>
        <taxon>Epsilonproteobacteria</taxon>
        <taxon>Campylobacterales</taxon>
        <taxon>Hydrogenimonadaceae</taxon>
        <taxon>Hydrogenimonas</taxon>
    </lineage>
</organism>
<evidence type="ECO:0000256" key="1">
    <source>
        <dbReference type="SAM" id="SignalP"/>
    </source>
</evidence>
<reference evidence="3 4" key="1">
    <citation type="submission" date="2016-10" db="EMBL/GenBank/DDBJ databases">
        <authorList>
            <person name="de Groot N.N."/>
        </authorList>
    </citation>
    <scope>NUCLEOTIDE SEQUENCE [LARGE SCALE GENOMIC DNA]</scope>
    <source>
        <strain evidence="3 4">EP1-55-1</strain>
    </source>
</reference>
<dbReference type="EMBL" id="FOXB01000074">
    <property type="protein sequence ID" value="SFP99805.1"/>
    <property type="molecule type" value="Genomic_DNA"/>
</dbReference>
<dbReference type="Proteomes" id="UP000199227">
    <property type="component" value="Unassembled WGS sequence"/>
</dbReference>
<evidence type="ECO:0000313" key="4">
    <source>
        <dbReference type="Proteomes" id="UP000199227"/>
    </source>
</evidence>
<keyword evidence="4" id="KW-1185">Reference proteome</keyword>